<evidence type="ECO:0000313" key="2">
    <source>
        <dbReference type="EMBL" id="MBB5968170.1"/>
    </source>
</evidence>
<dbReference type="AlphaFoldDB" id="A0A841DDK6"/>
<dbReference type="SUPFAM" id="SSF54593">
    <property type="entry name" value="Glyoxalase/Bleomycin resistance protein/Dihydroxybiphenyl dioxygenase"/>
    <property type="match status" value="1"/>
</dbReference>
<dbReference type="CDD" id="cd08349">
    <property type="entry name" value="BLMA_like"/>
    <property type="match status" value="1"/>
</dbReference>
<evidence type="ECO:0000313" key="3">
    <source>
        <dbReference type="Proteomes" id="UP000562352"/>
    </source>
</evidence>
<evidence type="ECO:0000256" key="1">
    <source>
        <dbReference type="ARBA" id="ARBA00023251"/>
    </source>
</evidence>
<evidence type="ECO:0008006" key="4">
    <source>
        <dbReference type="Google" id="ProtNLM"/>
    </source>
</evidence>
<proteinExistence type="predicted"/>
<keyword evidence="3" id="KW-1185">Reference proteome</keyword>
<comment type="caution">
    <text evidence="2">The sequence shown here is derived from an EMBL/GenBank/DDBJ whole genome shotgun (WGS) entry which is preliminary data.</text>
</comment>
<dbReference type="EMBL" id="JACHJJ010000058">
    <property type="protein sequence ID" value="MBB5968170.1"/>
    <property type="molecule type" value="Genomic_DNA"/>
</dbReference>
<name>A0A841DDK6_PLAVE</name>
<protein>
    <recommendedName>
        <fullName evidence="4">VOC family protein</fullName>
    </recommendedName>
</protein>
<dbReference type="Gene3D" id="3.10.180.10">
    <property type="entry name" value="2,3-Dihydroxybiphenyl 1,2-Dioxygenase, domain 1"/>
    <property type="match status" value="1"/>
</dbReference>
<dbReference type="GO" id="GO:0046677">
    <property type="term" value="P:response to antibiotic"/>
    <property type="evidence" value="ECO:0007669"/>
    <property type="project" value="UniProtKB-KW"/>
</dbReference>
<dbReference type="InterPro" id="IPR029068">
    <property type="entry name" value="Glyas_Bleomycin-R_OHBP_Dase"/>
</dbReference>
<dbReference type="InterPro" id="IPR000335">
    <property type="entry name" value="Bleomycin-R"/>
</dbReference>
<dbReference type="Proteomes" id="UP000562352">
    <property type="component" value="Unassembled WGS sequence"/>
</dbReference>
<gene>
    <name evidence="2" type="ORF">FHS22_007491</name>
</gene>
<keyword evidence="1" id="KW-0046">Antibiotic resistance</keyword>
<sequence length="243" mass="25964">MANEVTIPLLPCVSIDEIAAFYGVLGFTTTYRQLRPNPYLALRREDLELHFAGIPGFDPEQSYGSCVVRVPDTGVLHRAFADGMRAAYGKVLVAGIPRMTTPRRRKNVDGLAGFSVVDPGGNWIRFFPAQDDSAAPPSSSSKLGVALQNAVVQGDSRGDERQAALILDGVLRRTDEAAAPAGDLVEVLLYRAELAGRLGSPEQARAFLDRALAVPLDPATRARLAVPLTAATDLTTALPSDKP</sequence>
<organism evidence="2 3">
    <name type="scientific">Planomonospora venezuelensis</name>
    <dbReference type="NCBI Taxonomy" id="1999"/>
    <lineage>
        <taxon>Bacteria</taxon>
        <taxon>Bacillati</taxon>
        <taxon>Actinomycetota</taxon>
        <taxon>Actinomycetes</taxon>
        <taxon>Streptosporangiales</taxon>
        <taxon>Streptosporangiaceae</taxon>
        <taxon>Planomonospora</taxon>
    </lineage>
</organism>
<reference evidence="2 3" key="1">
    <citation type="submission" date="2020-08" db="EMBL/GenBank/DDBJ databases">
        <title>Genomic Encyclopedia of Type Strains, Phase III (KMG-III): the genomes of soil and plant-associated and newly described type strains.</title>
        <authorList>
            <person name="Whitman W."/>
        </authorList>
    </citation>
    <scope>NUCLEOTIDE SEQUENCE [LARGE SCALE GENOMIC DNA]</scope>
    <source>
        <strain evidence="2 3">CECT 3303</strain>
    </source>
</reference>
<accession>A0A841DDK6</accession>
<dbReference type="RefSeq" id="WP_184948846.1">
    <property type="nucleotide sequence ID" value="NZ_BAAAWZ010000001.1"/>
</dbReference>